<gene>
    <name evidence="1" type="ORF">GZ78_21345</name>
    <name evidence="2" type="ORF">GZ78_21365</name>
</gene>
<reference evidence="1 3" key="1">
    <citation type="submission" date="2014-06" db="EMBL/GenBank/DDBJ databases">
        <title>Whole Genome Sequences of Three Symbiotic Endozoicomonas Bacteria.</title>
        <authorList>
            <person name="Neave M.J."/>
            <person name="Apprill A."/>
            <person name="Voolstra C.R."/>
        </authorList>
    </citation>
    <scope>NUCLEOTIDE SEQUENCE [LARGE SCALE GENOMIC DNA]</scope>
    <source>
        <strain evidence="1 3">DSM 25634</strain>
    </source>
</reference>
<accession>A0A081ND91</accession>
<evidence type="ECO:0000313" key="3">
    <source>
        <dbReference type="Proteomes" id="UP000028073"/>
    </source>
</evidence>
<evidence type="ECO:0000313" key="2">
    <source>
        <dbReference type="EMBL" id="KEQ16418.1"/>
    </source>
</evidence>
<evidence type="ECO:0000313" key="1">
    <source>
        <dbReference type="EMBL" id="KEQ16414.1"/>
    </source>
</evidence>
<name>A0A081ND91_9GAMM</name>
<protein>
    <submittedName>
        <fullName evidence="1">Uncharacterized protein</fullName>
    </submittedName>
</protein>
<sequence length="84" mass="9952">MLPFTALVWLSQTLEELQGLIHLASKRKKDFSFKLLFWICKVRKIIIEFGKIELNTKKAIKECSLFLIFDWVTIAHRMKGRLTK</sequence>
<dbReference type="AlphaFoldDB" id="A0A081ND91"/>
<dbReference type="EMBL" id="JOKH01000005">
    <property type="protein sequence ID" value="KEQ16414.1"/>
    <property type="molecule type" value="Genomic_DNA"/>
</dbReference>
<dbReference type="Proteomes" id="UP000028073">
    <property type="component" value="Unassembled WGS sequence"/>
</dbReference>
<organism evidence="1 3">
    <name type="scientific">Endozoicomonas numazuensis</name>
    <dbReference type="NCBI Taxonomy" id="1137799"/>
    <lineage>
        <taxon>Bacteria</taxon>
        <taxon>Pseudomonadati</taxon>
        <taxon>Pseudomonadota</taxon>
        <taxon>Gammaproteobacteria</taxon>
        <taxon>Oceanospirillales</taxon>
        <taxon>Endozoicomonadaceae</taxon>
        <taxon>Endozoicomonas</taxon>
    </lineage>
</organism>
<keyword evidence="3" id="KW-1185">Reference proteome</keyword>
<dbReference type="EMBL" id="JOKH01000005">
    <property type="protein sequence ID" value="KEQ16418.1"/>
    <property type="molecule type" value="Genomic_DNA"/>
</dbReference>
<comment type="caution">
    <text evidence="1">The sequence shown here is derived from an EMBL/GenBank/DDBJ whole genome shotgun (WGS) entry which is preliminary data.</text>
</comment>
<proteinExistence type="predicted"/>